<accession>A0A4Q9FD14</accession>
<proteinExistence type="predicted"/>
<dbReference type="RefSeq" id="WP_130964781.1">
    <property type="nucleotide sequence ID" value="NZ_SIRT01000010.1"/>
</dbReference>
<dbReference type="EMBL" id="SIRT01000010">
    <property type="protein sequence ID" value="TBN02405.1"/>
    <property type="molecule type" value="Genomic_DNA"/>
</dbReference>
<dbReference type="Proteomes" id="UP000291142">
    <property type="component" value="Unassembled WGS sequence"/>
</dbReference>
<organism evidence="1 2">
    <name type="scientific">Hyunsoonleella flava</name>
    <dbReference type="NCBI Taxonomy" id="2527939"/>
    <lineage>
        <taxon>Bacteria</taxon>
        <taxon>Pseudomonadati</taxon>
        <taxon>Bacteroidota</taxon>
        <taxon>Flavobacteriia</taxon>
        <taxon>Flavobacteriales</taxon>
        <taxon>Flavobacteriaceae</taxon>
    </lineage>
</organism>
<name>A0A4Q9FD14_9FLAO</name>
<dbReference type="Pfam" id="PF05573">
    <property type="entry name" value="NosL"/>
    <property type="match status" value="1"/>
</dbReference>
<dbReference type="InterPro" id="IPR008719">
    <property type="entry name" value="N2O_reductase_NosL"/>
</dbReference>
<dbReference type="PANTHER" id="PTHR41247">
    <property type="entry name" value="HTH-TYPE TRANSCRIPTIONAL REPRESSOR YCNK"/>
    <property type="match status" value="1"/>
</dbReference>
<keyword evidence="2" id="KW-1185">Reference proteome</keyword>
<sequence>MKRFALLLLMYTCIGCSKTAEPINYGTDMCHYCKMTIVTKTHAAQIVTGKGKQYKFDAIECMIRFLEPKKDLIPESQVLIVNYNTPGIMIDAKTASYVISEEILSPMGANLTGFKSTETAKQTINSTSAKYYDWNGIFNKLN</sequence>
<evidence type="ECO:0000313" key="1">
    <source>
        <dbReference type="EMBL" id="TBN02405.1"/>
    </source>
</evidence>
<comment type="caution">
    <text evidence="1">The sequence shown here is derived from an EMBL/GenBank/DDBJ whole genome shotgun (WGS) entry which is preliminary data.</text>
</comment>
<gene>
    <name evidence="1" type="ORF">EYD45_11895</name>
</gene>
<dbReference type="OrthoDB" id="9792749at2"/>
<evidence type="ECO:0000313" key="2">
    <source>
        <dbReference type="Proteomes" id="UP000291142"/>
    </source>
</evidence>
<dbReference type="AlphaFoldDB" id="A0A4Q9FD14"/>
<dbReference type="PANTHER" id="PTHR41247:SF1">
    <property type="entry name" value="HTH-TYPE TRANSCRIPTIONAL REPRESSOR YCNK"/>
    <property type="match status" value="1"/>
</dbReference>
<protein>
    <submittedName>
        <fullName evidence="1">Copper-binding protein</fullName>
    </submittedName>
</protein>
<dbReference type="SUPFAM" id="SSF160387">
    <property type="entry name" value="NosL/MerB-like"/>
    <property type="match status" value="1"/>
</dbReference>
<reference evidence="1 2" key="1">
    <citation type="submission" date="2019-02" db="EMBL/GenBank/DDBJ databases">
        <title>Hyunsoonleella sp., isolated from marine sediment.</title>
        <authorList>
            <person name="Liu B.-T."/>
        </authorList>
    </citation>
    <scope>NUCLEOTIDE SEQUENCE [LARGE SCALE GENOMIC DNA]</scope>
    <source>
        <strain evidence="1 2">T58</strain>
    </source>
</reference>